<proteinExistence type="predicted"/>
<dbReference type="Proteomes" id="UP001417504">
    <property type="component" value="Unassembled WGS sequence"/>
</dbReference>
<dbReference type="AlphaFoldDB" id="A0AAP0I604"/>
<name>A0AAP0I604_9MAGN</name>
<protein>
    <submittedName>
        <fullName evidence="1">Uncharacterized protein</fullName>
    </submittedName>
</protein>
<gene>
    <name evidence="1" type="ORF">Sjap_017356</name>
</gene>
<dbReference type="EMBL" id="JBBNAE010000007">
    <property type="protein sequence ID" value="KAK9109296.1"/>
    <property type="molecule type" value="Genomic_DNA"/>
</dbReference>
<sequence length="60" mass="6937">MRSLIFDLHYATMQYPILIVEFDVLKIKVCRYSDIHIEKAYMDHAYGEAPSSADLVSSQI</sequence>
<reference evidence="1 2" key="1">
    <citation type="submission" date="2024-01" db="EMBL/GenBank/DDBJ databases">
        <title>Genome assemblies of Stephania.</title>
        <authorList>
            <person name="Yang L."/>
        </authorList>
    </citation>
    <scope>NUCLEOTIDE SEQUENCE [LARGE SCALE GENOMIC DNA]</scope>
    <source>
        <strain evidence="1">QJT</strain>
        <tissue evidence="1">Leaf</tissue>
    </source>
</reference>
<organism evidence="1 2">
    <name type="scientific">Stephania japonica</name>
    <dbReference type="NCBI Taxonomy" id="461633"/>
    <lineage>
        <taxon>Eukaryota</taxon>
        <taxon>Viridiplantae</taxon>
        <taxon>Streptophyta</taxon>
        <taxon>Embryophyta</taxon>
        <taxon>Tracheophyta</taxon>
        <taxon>Spermatophyta</taxon>
        <taxon>Magnoliopsida</taxon>
        <taxon>Ranunculales</taxon>
        <taxon>Menispermaceae</taxon>
        <taxon>Menispermoideae</taxon>
        <taxon>Cissampelideae</taxon>
        <taxon>Stephania</taxon>
    </lineage>
</organism>
<evidence type="ECO:0000313" key="2">
    <source>
        <dbReference type="Proteomes" id="UP001417504"/>
    </source>
</evidence>
<comment type="caution">
    <text evidence="1">The sequence shown here is derived from an EMBL/GenBank/DDBJ whole genome shotgun (WGS) entry which is preliminary data.</text>
</comment>
<evidence type="ECO:0000313" key="1">
    <source>
        <dbReference type="EMBL" id="KAK9109296.1"/>
    </source>
</evidence>
<accession>A0AAP0I604</accession>
<keyword evidence="2" id="KW-1185">Reference proteome</keyword>